<sequence>MRNFFIIILIQLTIISCNQKNKKTWQPRKDEQFYGAVDSCTKIVFLTKKENQHEYSHDDSAFVAKEKYAAENKVQIQNFKSLFKNAERTAYCPDSKSNYMIVFLNNQKQIKQYFADTIKLKDRVIVFQTGYQSSQIIGKTAWNNFLEEVKLK</sequence>
<dbReference type="RefSeq" id="WP_166237108.1">
    <property type="nucleotide sequence ID" value="NZ_JAAJBV010000007.1"/>
</dbReference>
<comment type="caution">
    <text evidence="1">The sequence shown here is derived from an EMBL/GenBank/DDBJ whole genome shotgun (WGS) entry which is preliminary data.</text>
</comment>
<evidence type="ECO:0008006" key="3">
    <source>
        <dbReference type="Google" id="ProtNLM"/>
    </source>
</evidence>
<organism evidence="1 2">
    <name type="scientific">Flavobacterium celericrescens</name>
    <dbReference type="NCBI Taxonomy" id="2709780"/>
    <lineage>
        <taxon>Bacteria</taxon>
        <taxon>Pseudomonadati</taxon>
        <taxon>Bacteroidota</taxon>
        <taxon>Flavobacteriia</taxon>
        <taxon>Flavobacteriales</taxon>
        <taxon>Flavobacteriaceae</taxon>
        <taxon>Flavobacterium</taxon>
    </lineage>
</organism>
<protein>
    <recommendedName>
        <fullName evidence="3">Lipoprotein</fullName>
    </recommendedName>
</protein>
<proteinExistence type="predicted"/>
<dbReference type="PROSITE" id="PS51257">
    <property type="entry name" value="PROKAR_LIPOPROTEIN"/>
    <property type="match status" value="1"/>
</dbReference>
<evidence type="ECO:0000313" key="1">
    <source>
        <dbReference type="EMBL" id="NHM05086.1"/>
    </source>
</evidence>
<reference evidence="1 2" key="1">
    <citation type="submission" date="2020-02" db="EMBL/GenBank/DDBJ databases">
        <authorList>
            <person name="Chen W.-M."/>
        </authorList>
    </citation>
    <scope>NUCLEOTIDE SEQUENCE [LARGE SCALE GENOMIC DNA]</scope>
    <source>
        <strain evidence="1 2">TWA-26</strain>
    </source>
</reference>
<gene>
    <name evidence="1" type="ORF">G4L40_10255</name>
</gene>
<name>A0ABX0IIH7_9FLAO</name>
<dbReference type="Proteomes" id="UP000761423">
    <property type="component" value="Unassembled WGS sequence"/>
</dbReference>
<dbReference type="EMBL" id="JAAJBV010000007">
    <property type="protein sequence ID" value="NHM05086.1"/>
    <property type="molecule type" value="Genomic_DNA"/>
</dbReference>
<keyword evidence="2" id="KW-1185">Reference proteome</keyword>
<accession>A0ABX0IIH7</accession>
<evidence type="ECO:0000313" key="2">
    <source>
        <dbReference type="Proteomes" id="UP000761423"/>
    </source>
</evidence>